<reference evidence="4 5" key="1">
    <citation type="submission" date="2020-08" db="EMBL/GenBank/DDBJ databases">
        <title>Genomic Encyclopedia of Type Strains, Phase IV (KMG-IV): sequencing the most valuable type-strain genomes for metagenomic binning, comparative biology and taxonomic classification.</title>
        <authorList>
            <person name="Goeker M."/>
        </authorList>
    </citation>
    <scope>NUCLEOTIDE SEQUENCE [LARGE SCALE GENOMIC DNA]</scope>
    <source>
        <strain evidence="4 5">DSM 12706</strain>
    </source>
</reference>
<dbReference type="CDD" id="cd02440">
    <property type="entry name" value="AdoMet_MTases"/>
    <property type="match status" value="1"/>
</dbReference>
<dbReference type="RefSeq" id="WP_184260988.1">
    <property type="nucleotide sequence ID" value="NZ_JACHIH010000031.1"/>
</dbReference>
<dbReference type="SUPFAM" id="SSF53335">
    <property type="entry name" value="S-adenosyl-L-methionine-dependent methyltransferases"/>
    <property type="match status" value="1"/>
</dbReference>
<dbReference type="Proteomes" id="UP000542353">
    <property type="component" value="Unassembled WGS sequence"/>
</dbReference>
<evidence type="ECO:0000256" key="2">
    <source>
        <dbReference type="ARBA" id="ARBA00022691"/>
    </source>
</evidence>
<proteinExistence type="predicted"/>
<keyword evidence="1 4" id="KW-0489">Methyltransferase</keyword>
<keyword evidence="4" id="KW-0808">Transferase</keyword>
<dbReference type="GO" id="GO:0032259">
    <property type="term" value="P:methylation"/>
    <property type="evidence" value="ECO:0007669"/>
    <property type="project" value="UniProtKB-KW"/>
</dbReference>
<keyword evidence="2" id="KW-0949">S-adenosyl-L-methionine</keyword>
<accession>A0A7W7Z6Z2</accession>
<dbReference type="PANTHER" id="PTHR18895">
    <property type="entry name" value="HEMK METHYLTRANSFERASE"/>
    <property type="match status" value="1"/>
</dbReference>
<dbReference type="Gene3D" id="3.40.50.150">
    <property type="entry name" value="Vaccinia Virus protein VP39"/>
    <property type="match status" value="1"/>
</dbReference>
<keyword evidence="5" id="KW-1185">Reference proteome</keyword>
<dbReference type="PANTHER" id="PTHR18895:SF74">
    <property type="entry name" value="MTRF1L RELEASE FACTOR GLUTAMINE METHYLTRANSFERASE"/>
    <property type="match status" value="1"/>
</dbReference>
<dbReference type="AlphaFoldDB" id="A0A7W7Z6Z2"/>
<dbReference type="InterPro" id="IPR007848">
    <property type="entry name" value="Small_mtfrase_dom"/>
</dbReference>
<evidence type="ECO:0000259" key="3">
    <source>
        <dbReference type="Pfam" id="PF05175"/>
    </source>
</evidence>
<dbReference type="EMBL" id="JACHIH010000031">
    <property type="protein sequence ID" value="MBB5049148.1"/>
    <property type="molecule type" value="Genomic_DNA"/>
</dbReference>
<protein>
    <submittedName>
        <fullName evidence="4">SAM-dependent methyltransferase</fullName>
    </submittedName>
</protein>
<gene>
    <name evidence="4" type="ORF">HNR60_003922</name>
</gene>
<dbReference type="GO" id="GO:0036009">
    <property type="term" value="F:protein-glutamine N-methyltransferase activity"/>
    <property type="evidence" value="ECO:0007669"/>
    <property type="project" value="TreeGrafter"/>
</dbReference>
<dbReference type="InterPro" id="IPR050320">
    <property type="entry name" value="N5-glutamine_MTase"/>
</dbReference>
<evidence type="ECO:0000256" key="1">
    <source>
        <dbReference type="ARBA" id="ARBA00022603"/>
    </source>
</evidence>
<feature type="domain" description="Methyltransferase small" evidence="3">
    <location>
        <begin position="132"/>
        <end position="219"/>
    </location>
</feature>
<dbReference type="PROSITE" id="PS00092">
    <property type="entry name" value="N6_MTASE"/>
    <property type="match status" value="1"/>
</dbReference>
<dbReference type="InterPro" id="IPR002052">
    <property type="entry name" value="DNA_methylase_N6_adenine_CS"/>
</dbReference>
<dbReference type="Pfam" id="PF05175">
    <property type="entry name" value="MTS"/>
    <property type="match status" value="1"/>
</dbReference>
<comment type="caution">
    <text evidence="4">The sequence shown here is derived from an EMBL/GenBank/DDBJ whole genome shotgun (WGS) entry which is preliminary data.</text>
</comment>
<organism evidence="4 5">
    <name type="scientific">Rhodopseudomonas rhenobacensis</name>
    <dbReference type="NCBI Taxonomy" id="87461"/>
    <lineage>
        <taxon>Bacteria</taxon>
        <taxon>Pseudomonadati</taxon>
        <taxon>Pseudomonadota</taxon>
        <taxon>Alphaproteobacteria</taxon>
        <taxon>Hyphomicrobiales</taxon>
        <taxon>Nitrobacteraceae</taxon>
        <taxon>Rhodopseudomonas</taxon>
    </lineage>
</organism>
<name>A0A7W7Z6Z2_9BRAD</name>
<dbReference type="InterPro" id="IPR029063">
    <property type="entry name" value="SAM-dependent_MTases_sf"/>
</dbReference>
<dbReference type="GO" id="GO:0003676">
    <property type="term" value="F:nucleic acid binding"/>
    <property type="evidence" value="ECO:0007669"/>
    <property type="project" value="InterPro"/>
</dbReference>
<evidence type="ECO:0000313" key="4">
    <source>
        <dbReference type="EMBL" id="MBB5049148.1"/>
    </source>
</evidence>
<evidence type="ECO:0000313" key="5">
    <source>
        <dbReference type="Proteomes" id="UP000542353"/>
    </source>
</evidence>
<sequence>MAFSSSQHTFEIDAPQQVEGALLAHLSRHGYAFTTITPSSHQRVLRRSDIARDLRDVFGWNKPFEASLLPGALFDALHAAGLLAAEGLLWKSRVRVSSLQGDLFLHSGFPTVDADSVFFGPDTYRFARVVRDHLQSRGGPIERAVDIGAGSGVGGIVLARNADCRDVVLVDINDRALDYARTNVGFAGLNNIATRKSNLLDDVDGTFDLIIANPPYLNDALGRTYRHGGGEFGGSLSLAIARCAISRLAPGGSLLLYTGAAIVQGADPLRDAIAEVLAPSDLAWSYDELDPDVFGEELETDAYSKADRIAAVVLTAQRPGGR</sequence>